<organism evidence="7 8">
    <name type="scientific">Temperatibacter marinus</name>
    <dbReference type="NCBI Taxonomy" id="1456591"/>
    <lineage>
        <taxon>Bacteria</taxon>
        <taxon>Pseudomonadati</taxon>
        <taxon>Pseudomonadota</taxon>
        <taxon>Alphaproteobacteria</taxon>
        <taxon>Kordiimonadales</taxon>
        <taxon>Temperatibacteraceae</taxon>
        <taxon>Temperatibacter</taxon>
    </lineage>
</organism>
<dbReference type="FunFam" id="3.40.605.10:FF:000005">
    <property type="entry name" value="Succinate-semialdehyde dehydrogenase I"/>
    <property type="match status" value="1"/>
</dbReference>
<proteinExistence type="inferred from homology"/>
<dbReference type="PROSITE" id="PS00687">
    <property type="entry name" value="ALDEHYDE_DEHYDR_GLU"/>
    <property type="match status" value="1"/>
</dbReference>
<evidence type="ECO:0000256" key="3">
    <source>
        <dbReference type="ARBA" id="ARBA00023097"/>
    </source>
</evidence>
<dbReference type="FunFam" id="3.40.309.10:FF:000004">
    <property type="entry name" value="Succinate-semialdehyde dehydrogenase I"/>
    <property type="match status" value="1"/>
</dbReference>
<evidence type="ECO:0000256" key="2">
    <source>
        <dbReference type="ARBA" id="ARBA00023002"/>
    </source>
</evidence>
<sequence>MTLDLSLVTDYISHGTGLVVLNPATNRVITTVKEYDAASVESAVIDSERAFKQWSHLTAKGRAELLQKWYGLILENAEGLAQIITAECGKPLAEARGEVAYGASFIEWFAEEGKRMYGDVIPSPLAGKKIIVQKQPIGVISAITPWNFPIAMITRKVAPALAAGCTAVVKPAETTPLSALALEALALEAGIPKGVMKIIPTTDPVSVGKVLTEHPVIKKFSFTGSTPVGKLLMKQCAGTVKKVSLELGGNAPFIVFNDANIDKAVEGALISKYRNAGQTCVCANRFYVQADVYDEFISKFTKAVSGFTVGNGAEEGTIVGPLIDEAAVEKVEGLVSLAKEQGANVALGGARHNACGNFYSPTILTDIHHSNAIAQAEIFGPVAPVFKFDAEEEAVQMANDTPYGLAAYFYTQDLGRSFRIMQALEYGMVGVNEGIISTEVAPFGGVKESGVGREGSRYGLDEYTEIKYCLLGGLS</sequence>
<evidence type="ECO:0000256" key="4">
    <source>
        <dbReference type="PROSITE-ProRule" id="PRU10007"/>
    </source>
</evidence>
<comment type="similarity">
    <text evidence="1 5">Belongs to the aldehyde dehydrogenase family.</text>
</comment>
<dbReference type="InterPro" id="IPR016162">
    <property type="entry name" value="Ald_DH_N"/>
</dbReference>
<dbReference type="FunFam" id="3.40.605.10:FF:000026">
    <property type="entry name" value="Aldehyde dehydrogenase, putative"/>
    <property type="match status" value="1"/>
</dbReference>
<evidence type="ECO:0000256" key="5">
    <source>
        <dbReference type="RuleBase" id="RU003345"/>
    </source>
</evidence>
<dbReference type="InterPro" id="IPR016163">
    <property type="entry name" value="Ald_DH_C"/>
</dbReference>
<dbReference type="GO" id="GO:0004777">
    <property type="term" value="F:succinate-semialdehyde dehydrogenase (NAD+) activity"/>
    <property type="evidence" value="ECO:0007669"/>
    <property type="project" value="TreeGrafter"/>
</dbReference>
<evidence type="ECO:0000256" key="1">
    <source>
        <dbReference type="ARBA" id="ARBA00009986"/>
    </source>
</evidence>
<dbReference type="NCBIfam" id="TIGR01780">
    <property type="entry name" value="SSADH"/>
    <property type="match status" value="1"/>
</dbReference>
<dbReference type="InterPro" id="IPR015590">
    <property type="entry name" value="Aldehyde_DH_dom"/>
</dbReference>
<evidence type="ECO:0000259" key="6">
    <source>
        <dbReference type="Pfam" id="PF00171"/>
    </source>
</evidence>
<dbReference type="Gene3D" id="3.40.605.10">
    <property type="entry name" value="Aldehyde Dehydrogenase, Chain A, domain 1"/>
    <property type="match status" value="1"/>
</dbReference>
<dbReference type="InterPro" id="IPR010102">
    <property type="entry name" value="Succ_semiAld_DH"/>
</dbReference>
<name>A0AA52EI71_9PROT</name>
<dbReference type="RefSeq" id="WP_310798818.1">
    <property type="nucleotide sequence ID" value="NZ_CP123872.1"/>
</dbReference>
<gene>
    <name evidence="7" type="ORF">QGN29_01170</name>
</gene>
<dbReference type="PANTHER" id="PTHR43353">
    <property type="entry name" value="SUCCINATE-SEMIALDEHYDE DEHYDROGENASE, MITOCHONDRIAL"/>
    <property type="match status" value="1"/>
</dbReference>
<dbReference type="Pfam" id="PF00171">
    <property type="entry name" value="Aldedh"/>
    <property type="match status" value="1"/>
</dbReference>
<keyword evidence="3" id="KW-0558">Oxidation</keyword>
<dbReference type="InterPro" id="IPR016160">
    <property type="entry name" value="Ald_DH_CS_CYS"/>
</dbReference>
<evidence type="ECO:0000313" key="7">
    <source>
        <dbReference type="EMBL" id="WND02974.1"/>
    </source>
</evidence>
<dbReference type="AlphaFoldDB" id="A0AA52EI71"/>
<dbReference type="InterPro" id="IPR029510">
    <property type="entry name" value="Ald_DH_CS_GLU"/>
</dbReference>
<feature type="active site" evidence="4">
    <location>
        <position position="246"/>
    </location>
</feature>
<accession>A0AA52EI71</accession>
<keyword evidence="2 5" id="KW-0560">Oxidoreductase</keyword>
<dbReference type="EMBL" id="CP123872">
    <property type="protein sequence ID" value="WND02974.1"/>
    <property type="molecule type" value="Genomic_DNA"/>
</dbReference>
<protein>
    <submittedName>
        <fullName evidence="7">NAD-dependent succinate-semialdehyde dehydrogenase</fullName>
        <ecNumber evidence="7">1.2.1.-</ecNumber>
    </submittedName>
</protein>
<dbReference type="SUPFAM" id="SSF53720">
    <property type="entry name" value="ALDH-like"/>
    <property type="match status" value="1"/>
</dbReference>
<dbReference type="GO" id="GO:0009450">
    <property type="term" value="P:gamma-aminobutyric acid catabolic process"/>
    <property type="evidence" value="ECO:0007669"/>
    <property type="project" value="InterPro"/>
</dbReference>
<dbReference type="InterPro" id="IPR016161">
    <property type="entry name" value="Ald_DH/histidinol_DH"/>
</dbReference>
<dbReference type="InterPro" id="IPR050740">
    <property type="entry name" value="Aldehyde_DH_Superfamily"/>
</dbReference>
<reference evidence="7" key="1">
    <citation type="submission" date="2023-04" db="EMBL/GenBank/DDBJ databases">
        <title>Complete genome sequence of Temperatibacter marinus.</title>
        <authorList>
            <person name="Rong J.-C."/>
            <person name="Yi M.-L."/>
            <person name="Zhao Q."/>
        </authorList>
    </citation>
    <scope>NUCLEOTIDE SEQUENCE</scope>
    <source>
        <strain evidence="7">NBRC 110045</strain>
    </source>
</reference>
<dbReference type="PROSITE" id="PS00070">
    <property type="entry name" value="ALDEHYDE_DEHYDR_CYS"/>
    <property type="match status" value="1"/>
</dbReference>
<feature type="domain" description="Aldehyde dehydrogenase" evidence="6">
    <location>
        <begin position="18"/>
        <end position="468"/>
    </location>
</feature>
<evidence type="ECO:0000313" key="8">
    <source>
        <dbReference type="Proteomes" id="UP001268683"/>
    </source>
</evidence>
<dbReference type="CDD" id="cd07103">
    <property type="entry name" value="ALDH_F5_SSADH_GabD"/>
    <property type="match status" value="1"/>
</dbReference>
<dbReference type="KEGG" id="tmk:QGN29_01170"/>
<dbReference type="EC" id="1.2.1.-" evidence="7"/>
<dbReference type="Proteomes" id="UP001268683">
    <property type="component" value="Chromosome"/>
</dbReference>
<dbReference type="Gene3D" id="3.40.309.10">
    <property type="entry name" value="Aldehyde Dehydrogenase, Chain A, domain 2"/>
    <property type="match status" value="1"/>
</dbReference>
<dbReference type="PANTHER" id="PTHR43353:SF5">
    <property type="entry name" value="SUCCINATE-SEMIALDEHYDE DEHYDROGENASE, MITOCHONDRIAL"/>
    <property type="match status" value="1"/>
</dbReference>
<keyword evidence="8" id="KW-1185">Reference proteome</keyword>